<feature type="compositionally biased region" description="Low complexity" evidence="1">
    <location>
        <begin position="13"/>
        <end position="26"/>
    </location>
</feature>
<dbReference type="VEuPathDB" id="FungiDB:A1O7_09964"/>
<dbReference type="AlphaFoldDB" id="W9VGL2"/>
<keyword evidence="3" id="KW-1185">Reference proteome</keyword>
<feature type="compositionally biased region" description="Polar residues" evidence="1">
    <location>
        <begin position="138"/>
        <end position="150"/>
    </location>
</feature>
<dbReference type="RefSeq" id="XP_007762138.1">
    <property type="nucleotide sequence ID" value="XM_007763948.1"/>
</dbReference>
<gene>
    <name evidence="2" type="ORF">A1O7_09964</name>
</gene>
<feature type="region of interest" description="Disordered" evidence="1">
    <location>
        <begin position="119"/>
        <end position="200"/>
    </location>
</feature>
<feature type="compositionally biased region" description="Basic and acidic residues" evidence="1">
    <location>
        <begin position="40"/>
        <end position="50"/>
    </location>
</feature>
<protein>
    <submittedName>
        <fullName evidence="2">Uncharacterized protein</fullName>
    </submittedName>
</protein>
<dbReference type="GeneID" id="19184523"/>
<feature type="compositionally biased region" description="Polar residues" evidence="1">
    <location>
        <begin position="94"/>
        <end position="103"/>
    </location>
</feature>
<dbReference type="STRING" id="1182544.W9VGL2"/>
<evidence type="ECO:0000313" key="2">
    <source>
        <dbReference type="EMBL" id="EXJ54623.1"/>
    </source>
</evidence>
<dbReference type="EMBL" id="AMGW01000007">
    <property type="protein sequence ID" value="EXJ54623.1"/>
    <property type="molecule type" value="Genomic_DNA"/>
</dbReference>
<proteinExistence type="predicted"/>
<dbReference type="OrthoDB" id="432544at2759"/>
<dbReference type="Proteomes" id="UP000019473">
    <property type="component" value="Unassembled WGS sequence"/>
</dbReference>
<comment type="caution">
    <text evidence="2">The sequence shown here is derived from an EMBL/GenBank/DDBJ whole genome shotgun (WGS) entry which is preliminary data.</text>
</comment>
<accession>W9VGL2</accession>
<feature type="region of interest" description="Disordered" evidence="1">
    <location>
        <begin position="1"/>
        <end position="107"/>
    </location>
</feature>
<evidence type="ECO:0000256" key="1">
    <source>
        <dbReference type="SAM" id="MobiDB-lite"/>
    </source>
</evidence>
<organism evidence="2 3">
    <name type="scientific">Cladophialophora yegresii CBS 114405</name>
    <dbReference type="NCBI Taxonomy" id="1182544"/>
    <lineage>
        <taxon>Eukaryota</taxon>
        <taxon>Fungi</taxon>
        <taxon>Dikarya</taxon>
        <taxon>Ascomycota</taxon>
        <taxon>Pezizomycotina</taxon>
        <taxon>Eurotiomycetes</taxon>
        <taxon>Chaetothyriomycetidae</taxon>
        <taxon>Chaetothyriales</taxon>
        <taxon>Herpotrichiellaceae</taxon>
        <taxon>Cladophialophora</taxon>
    </lineage>
</organism>
<dbReference type="HOGENOM" id="CLU_043292_0_0_1"/>
<name>W9VGL2_9EURO</name>
<feature type="compositionally biased region" description="Polar residues" evidence="1">
    <location>
        <begin position="119"/>
        <end position="130"/>
    </location>
</feature>
<evidence type="ECO:0000313" key="3">
    <source>
        <dbReference type="Proteomes" id="UP000019473"/>
    </source>
</evidence>
<reference evidence="2 3" key="1">
    <citation type="submission" date="2013-03" db="EMBL/GenBank/DDBJ databases">
        <title>The Genome Sequence of Cladophialophora yegresii CBS 114405.</title>
        <authorList>
            <consortium name="The Broad Institute Genomics Platform"/>
            <person name="Cuomo C."/>
            <person name="de Hoog S."/>
            <person name="Gorbushina A."/>
            <person name="Walker B."/>
            <person name="Young S.K."/>
            <person name="Zeng Q."/>
            <person name="Gargeya S."/>
            <person name="Fitzgerald M."/>
            <person name="Haas B."/>
            <person name="Abouelleil A."/>
            <person name="Allen A.W."/>
            <person name="Alvarado L."/>
            <person name="Arachchi H.M."/>
            <person name="Berlin A.M."/>
            <person name="Chapman S.B."/>
            <person name="Gainer-Dewar J."/>
            <person name="Goldberg J."/>
            <person name="Griggs A."/>
            <person name="Gujja S."/>
            <person name="Hansen M."/>
            <person name="Howarth C."/>
            <person name="Imamovic A."/>
            <person name="Ireland A."/>
            <person name="Larimer J."/>
            <person name="McCowan C."/>
            <person name="Murphy C."/>
            <person name="Pearson M."/>
            <person name="Poon T.W."/>
            <person name="Priest M."/>
            <person name="Roberts A."/>
            <person name="Saif S."/>
            <person name="Shea T."/>
            <person name="Sisk P."/>
            <person name="Sykes S."/>
            <person name="Wortman J."/>
            <person name="Nusbaum C."/>
            <person name="Birren B."/>
        </authorList>
    </citation>
    <scope>NUCLEOTIDE SEQUENCE [LARGE SCALE GENOMIC DNA]</scope>
    <source>
        <strain evidence="2 3">CBS 114405</strain>
    </source>
</reference>
<sequence>MPIPIRSHSPIKSNSAATGPSSTPASLGNVPHSEATGAKEPTRLTREPAHARATSKVSARTVTERKPDNPGPATKVPVSNIPGDGYAARGRTRSYVSATSSGVTRAAPAVAGLADAAATSRSQQWTSSKDPANVRTPVLSSHSGALSATSKARRIAETRNSQNEARKASVVVPSHPLSSTAGKGSVSASEKGRQVPSVRPNFSTYQQRYSQKTPNAVPLASATAPNKVAIGPGSADGVLSAAEIENLRDELLQSSVVLERSPATLQAYEASIKSHLRASFEDAAKQLSLLKSRQCDRQLTVNAVAVSEWLKKMRQTSAVAHAGCDTLFLLAHCQGELQDVSEENGPFKDAMRIFDEWCVYSSSRRSNRAADDPRDGDDAQDAGSFLRSKPFVTEGWSASFSSVEGRVKPCAASLTDLQLPPESTSLGLLIKMQSTLVKQVLQEIAMCRSIEGLKLREEQAWLRTAVDAALQDAELHHFASATGRSVRRGIWDKYEVV</sequence>
<feature type="compositionally biased region" description="Polar residues" evidence="1">
    <location>
        <begin position="176"/>
        <end position="188"/>
    </location>
</feature>